<evidence type="ECO:0000256" key="1">
    <source>
        <dbReference type="ARBA" id="ARBA00011738"/>
    </source>
</evidence>
<evidence type="ECO:0000313" key="5">
    <source>
        <dbReference type="Proteomes" id="UP000285301"/>
    </source>
</evidence>
<dbReference type="PANTHER" id="PTHR43969:SF9">
    <property type="entry name" value="GLUTATHIONE S TRANSFERASE D10, ISOFORM A-RELATED"/>
    <property type="match status" value="1"/>
</dbReference>
<dbReference type="FunFam" id="1.20.1050.10:FF:000007">
    <property type="entry name" value="Glutathione S-transferase 1-1"/>
    <property type="match status" value="1"/>
</dbReference>
<comment type="subunit">
    <text evidence="1">Homodimer.</text>
</comment>
<evidence type="ECO:0000313" key="4">
    <source>
        <dbReference type="EMBL" id="RWS16416.1"/>
    </source>
</evidence>
<evidence type="ECO:0000259" key="2">
    <source>
        <dbReference type="PROSITE" id="PS50404"/>
    </source>
</evidence>
<feature type="domain" description="GST C-terminal" evidence="3">
    <location>
        <begin position="97"/>
        <end position="219"/>
    </location>
</feature>
<sequence length="239" mass="27734">EEVNGPFAKMVIKLYYMPISGPCRAVLLTARYLNIHLELIEVNLLKREQIKQDFIRINPQHCVPTIDDDGFILWECRAIMQYFVNKYRAGHSVYPEEPHLRANVDRLLYFDIGTIVAAQVEVTASQIVFGVTPDQSKLDNLKDKLRILDGILAENDFVAGSTLTLPDISIAAYITTLAAVNFDIYKFENISRWIKRLKSTLPDFSEINEKNVTRYKQMIENGEFRKVYNPLYQYYKSKR</sequence>
<dbReference type="PANTHER" id="PTHR43969">
    <property type="entry name" value="GLUTATHIONE S TRANSFERASE D10, ISOFORM A-RELATED"/>
    <property type="match status" value="1"/>
</dbReference>
<dbReference type="Gene3D" id="3.40.30.10">
    <property type="entry name" value="Glutaredoxin"/>
    <property type="match status" value="1"/>
</dbReference>
<organism evidence="4 5">
    <name type="scientific">Dinothrombium tinctorium</name>
    <dbReference type="NCBI Taxonomy" id="1965070"/>
    <lineage>
        <taxon>Eukaryota</taxon>
        <taxon>Metazoa</taxon>
        <taxon>Ecdysozoa</taxon>
        <taxon>Arthropoda</taxon>
        <taxon>Chelicerata</taxon>
        <taxon>Arachnida</taxon>
        <taxon>Acari</taxon>
        <taxon>Acariformes</taxon>
        <taxon>Trombidiformes</taxon>
        <taxon>Prostigmata</taxon>
        <taxon>Anystina</taxon>
        <taxon>Parasitengona</taxon>
        <taxon>Trombidioidea</taxon>
        <taxon>Trombidiidae</taxon>
        <taxon>Dinothrombium</taxon>
    </lineage>
</organism>
<gene>
    <name evidence="4" type="ORF">B4U79_07198</name>
</gene>
<dbReference type="FunFam" id="3.40.30.10:FF:000034">
    <property type="entry name" value="glutathione S-transferase 1"/>
    <property type="match status" value="1"/>
</dbReference>
<dbReference type="STRING" id="1965070.A0A3S3PJD3"/>
<dbReference type="CDD" id="cd03045">
    <property type="entry name" value="GST_N_Delta_Epsilon"/>
    <property type="match status" value="1"/>
</dbReference>
<feature type="non-terminal residue" evidence="4">
    <location>
        <position position="1"/>
    </location>
</feature>
<dbReference type="Gene3D" id="1.20.1050.10">
    <property type="match status" value="1"/>
</dbReference>
<name>A0A3S3PJD3_9ACAR</name>
<dbReference type="InterPro" id="IPR036282">
    <property type="entry name" value="Glutathione-S-Trfase_C_sf"/>
</dbReference>
<keyword evidence="5" id="KW-1185">Reference proteome</keyword>
<dbReference type="Pfam" id="PF00043">
    <property type="entry name" value="GST_C"/>
    <property type="match status" value="1"/>
</dbReference>
<dbReference type="PROSITE" id="PS50404">
    <property type="entry name" value="GST_NTER"/>
    <property type="match status" value="1"/>
</dbReference>
<dbReference type="Proteomes" id="UP000285301">
    <property type="component" value="Unassembled WGS sequence"/>
</dbReference>
<proteinExistence type="predicted"/>
<dbReference type="PROSITE" id="PS50405">
    <property type="entry name" value="GST_CTER"/>
    <property type="match status" value="1"/>
</dbReference>
<dbReference type="Pfam" id="PF13417">
    <property type="entry name" value="GST_N_3"/>
    <property type="match status" value="1"/>
</dbReference>
<dbReference type="SUPFAM" id="SSF47616">
    <property type="entry name" value="GST C-terminal domain-like"/>
    <property type="match status" value="1"/>
</dbReference>
<dbReference type="GO" id="GO:0006749">
    <property type="term" value="P:glutathione metabolic process"/>
    <property type="evidence" value="ECO:0007669"/>
    <property type="project" value="TreeGrafter"/>
</dbReference>
<dbReference type="InterPro" id="IPR004046">
    <property type="entry name" value="GST_C"/>
</dbReference>
<dbReference type="CDD" id="cd03177">
    <property type="entry name" value="GST_C_Delta_Epsilon"/>
    <property type="match status" value="1"/>
</dbReference>
<feature type="domain" description="GST N-terminal" evidence="2">
    <location>
        <begin position="10"/>
        <end position="91"/>
    </location>
</feature>
<dbReference type="SFLD" id="SFLDS00019">
    <property type="entry name" value="Glutathione_Transferase_(cytos"/>
    <property type="match status" value="1"/>
</dbReference>
<evidence type="ECO:0000259" key="3">
    <source>
        <dbReference type="PROSITE" id="PS50405"/>
    </source>
</evidence>
<dbReference type="SUPFAM" id="SSF52833">
    <property type="entry name" value="Thioredoxin-like"/>
    <property type="match status" value="1"/>
</dbReference>
<accession>A0A3S3PJD3</accession>
<keyword evidence="4" id="KW-0808">Transferase</keyword>
<dbReference type="AlphaFoldDB" id="A0A3S3PJD3"/>
<dbReference type="SFLD" id="SFLDG00358">
    <property type="entry name" value="Main_(cytGST)"/>
    <property type="match status" value="1"/>
</dbReference>
<dbReference type="GO" id="GO:0004364">
    <property type="term" value="F:glutathione transferase activity"/>
    <property type="evidence" value="ECO:0007669"/>
    <property type="project" value="TreeGrafter"/>
</dbReference>
<protein>
    <submittedName>
        <fullName evidence="4">Glutathione S-transferase 1: isoform D-like protein</fullName>
    </submittedName>
</protein>
<dbReference type="InterPro" id="IPR040079">
    <property type="entry name" value="Glutathione_S-Trfase"/>
</dbReference>
<dbReference type="InterPro" id="IPR010987">
    <property type="entry name" value="Glutathione-S-Trfase_C-like"/>
</dbReference>
<comment type="caution">
    <text evidence="4">The sequence shown here is derived from an EMBL/GenBank/DDBJ whole genome shotgun (WGS) entry which is preliminary data.</text>
</comment>
<dbReference type="InterPro" id="IPR004045">
    <property type="entry name" value="Glutathione_S-Trfase_N"/>
</dbReference>
<reference evidence="4 5" key="1">
    <citation type="journal article" date="2018" name="Gigascience">
        <title>Genomes of trombidid mites reveal novel predicted allergens and laterally-transferred genes associated with secondary metabolism.</title>
        <authorList>
            <person name="Dong X."/>
            <person name="Chaisiri K."/>
            <person name="Xia D."/>
            <person name="Armstrong S.D."/>
            <person name="Fang Y."/>
            <person name="Donnelly M.J."/>
            <person name="Kadowaki T."/>
            <person name="McGarry J.W."/>
            <person name="Darby A.C."/>
            <person name="Makepeace B.L."/>
        </authorList>
    </citation>
    <scope>NUCLEOTIDE SEQUENCE [LARGE SCALE GENOMIC DNA]</scope>
    <source>
        <strain evidence="4">UoL-WK</strain>
    </source>
</reference>
<dbReference type="InterPro" id="IPR036249">
    <property type="entry name" value="Thioredoxin-like_sf"/>
</dbReference>
<dbReference type="OrthoDB" id="37920at2759"/>
<dbReference type="SFLD" id="SFLDG01153">
    <property type="entry name" value="Main.4:_Theta-like"/>
    <property type="match status" value="1"/>
</dbReference>
<dbReference type="EMBL" id="NCKU01000233">
    <property type="protein sequence ID" value="RWS16416.1"/>
    <property type="molecule type" value="Genomic_DNA"/>
</dbReference>